<dbReference type="EMBL" id="LAZR01015076">
    <property type="protein sequence ID" value="KKM14746.1"/>
    <property type="molecule type" value="Genomic_DNA"/>
</dbReference>
<organism evidence="1">
    <name type="scientific">marine sediment metagenome</name>
    <dbReference type="NCBI Taxonomy" id="412755"/>
    <lineage>
        <taxon>unclassified sequences</taxon>
        <taxon>metagenomes</taxon>
        <taxon>ecological metagenomes</taxon>
    </lineage>
</organism>
<protein>
    <submittedName>
        <fullName evidence="1">Uncharacterized protein</fullName>
    </submittedName>
</protein>
<sequence>LYTADQIREHYGKMAANTWWWGGAHQYRGFRPFDCIIGAYLSQHKFGRGLDLVPAECSAKEIREDIK</sequence>
<accession>A0A0F9HH36</accession>
<evidence type="ECO:0000313" key="1">
    <source>
        <dbReference type="EMBL" id="KKM14746.1"/>
    </source>
</evidence>
<comment type="caution">
    <text evidence="1">The sequence shown here is derived from an EMBL/GenBank/DDBJ whole genome shotgun (WGS) entry which is preliminary data.</text>
</comment>
<name>A0A0F9HH36_9ZZZZ</name>
<reference evidence="1" key="1">
    <citation type="journal article" date="2015" name="Nature">
        <title>Complex archaea that bridge the gap between prokaryotes and eukaryotes.</title>
        <authorList>
            <person name="Spang A."/>
            <person name="Saw J.H."/>
            <person name="Jorgensen S.L."/>
            <person name="Zaremba-Niedzwiedzka K."/>
            <person name="Martijn J."/>
            <person name="Lind A.E."/>
            <person name="van Eijk R."/>
            <person name="Schleper C."/>
            <person name="Guy L."/>
            <person name="Ettema T.J."/>
        </authorList>
    </citation>
    <scope>NUCLEOTIDE SEQUENCE</scope>
</reference>
<feature type="non-terminal residue" evidence="1">
    <location>
        <position position="1"/>
    </location>
</feature>
<gene>
    <name evidence="1" type="ORF">LCGC14_1702990</name>
</gene>
<proteinExistence type="predicted"/>
<dbReference type="AlphaFoldDB" id="A0A0F9HH36"/>